<gene>
    <name evidence="2" type="ORF">BD410DRAFT_348751</name>
</gene>
<dbReference type="STRING" id="50990.A0A4Y7QKI8"/>
<evidence type="ECO:0000256" key="1">
    <source>
        <dbReference type="SAM" id="Phobius"/>
    </source>
</evidence>
<accession>A0A4Y7QKI8</accession>
<feature type="transmembrane region" description="Helical" evidence="1">
    <location>
        <begin position="290"/>
        <end position="312"/>
    </location>
</feature>
<keyword evidence="3" id="KW-1185">Reference proteome</keyword>
<proteinExistence type="predicted"/>
<organism evidence="2 3">
    <name type="scientific">Rickenella mellea</name>
    <dbReference type="NCBI Taxonomy" id="50990"/>
    <lineage>
        <taxon>Eukaryota</taxon>
        <taxon>Fungi</taxon>
        <taxon>Dikarya</taxon>
        <taxon>Basidiomycota</taxon>
        <taxon>Agaricomycotina</taxon>
        <taxon>Agaricomycetes</taxon>
        <taxon>Hymenochaetales</taxon>
        <taxon>Rickenellaceae</taxon>
        <taxon>Rickenella</taxon>
    </lineage>
</organism>
<dbReference type="Gene3D" id="2.60.120.260">
    <property type="entry name" value="Galactose-binding domain-like"/>
    <property type="match status" value="2"/>
</dbReference>
<reference evidence="2 3" key="1">
    <citation type="submission" date="2018-06" db="EMBL/GenBank/DDBJ databases">
        <title>A transcriptomic atlas of mushroom development highlights an independent origin of complex multicellularity.</title>
        <authorList>
            <consortium name="DOE Joint Genome Institute"/>
            <person name="Krizsan K."/>
            <person name="Almasi E."/>
            <person name="Merenyi Z."/>
            <person name="Sahu N."/>
            <person name="Viragh M."/>
            <person name="Koszo T."/>
            <person name="Mondo S."/>
            <person name="Kiss B."/>
            <person name="Balint B."/>
            <person name="Kues U."/>
            <person name="Barry K."/>
            <person name="Hegedus J.C."/>
            <person name="Henrissat B."/>
            <person name="Johnson J."/>
            <person name="Lipzen A."/>
            <person name="Ohm R."/>
            <person name="Nagy I."/>
            <person name="Pangilinan J."/>
            <person name="Yan J."/>
            <person name="Xiong Y."/>
            <person name="Grigoriev I.V."/>
            <person name="Hibbett D.S."/>
            <person name="Nagy L.G."/>
        </authorList>
    </citation>
    <scope>NUCLEOTIDE SEQUENCE [LARGE SCALE GENOMIC DNA]</scope>
    <source>
        <strain evidence="2 3">SZMC22713</strain>
    </source>
</reference>
<sequence>MSALLNFTVDDTSPIFRYEPYSDGVGSNNGWQTWYSDSGFNSQPGEEGSGESFHLTSFNGANVSLNFFGSGITLFGRSNCSYNILVNGVLTPWNSTSAPVDEDILFAASMLPLGDHSITLTVKSAGNDSSDQLWFDKAVVSADTGIMALNTTVIDNQDRSTLSYSGSWSTYSDPQVPSASNPSPFHFTTTEGSATSMQFRGRAVAVHGKSSVGNGRYSVSLDGNVDTYNGSTFWMVPDALLYFQDGLDESEMHSLNITNLDESEFSLNSITIYASRITESPSASYGRSNIGIISGAVITVVTILIILGLYLWSKLRFRGSKQRLSEISLSTRPPSRFSKSAKAFQTRDDPESLDNSLDLTVVGPPTNELHTPEVSLDKALPTKWRNDLSPVCDAFSFGRTQSRHLSLPAHLTPVHIFHGARKRSNTCSSIG</sequence>
<dbReference type="Proteomes" id="UP000294933">
    <property type="component" value="Unassembled WGS sequence"/>
</dbReference>
<dbReference type="EMBL" id="ML170158">
    <property type="protein sequence ID" value="TDL28167.1"/>
    <property type="molecule type" value="Genomic_DNA"/>
</dbReference>
<evidence type="ECO:0008006" key="4">
    <source>
        <dbReference type="Google" id="ProtNLM"/>
    </source>
</evidence>
<keyword evidence="1" id="KW-1133">Transmembrane helix</keyword>
<evidence type="ECO:0000313" key="3">
    <source>
        <dbReference type="Proteomes" id="UP000294933"/>
    </source>
</evidence>
<keyword evidence="1" id="KW-0812">Transmembrane</keyword>
<dbReference type="AlphaFoldDB" id="A0A4Y7QKI8"/>
<evidence type="ECO:0000313" key="2">
    <source>
        <dbReference type="EMBL" id="TDL28167.1"/>
    </source>
</evidence>
<dbReference type="VEuPathDB" id="FungiDB:BD410DRAFT_348751"/>
<keyword evidence="1" id="KW-0472">Membrane</keyword>
<dbReference type="OrthoDB" id="2576334at2759"/>
<name>A0A4Y7QKI8_9AGAM</name>
<protein>
    <recommendedName>
        <fullName evidence="4">Transmembrane protein</fullName>
    </recommendedName>
</protein>